<feature type="repeat" description="ANK" evidence="3">
    <location>
        <begin position="51"/>
        <end position="83"/>
    </location>
</feature>
<evidence type="ECO:0000256" key="3">
    <source>
        <dbReference type="PROSITE-ProRule" id="PRU00023"/>
    </source>
</evidence>
<keyword evidence="1" id="KW-0677">Repeat</keyword>
<dbReference type="Proteomes" id="UP000250266">
    <property type="component" value="Unassembled WGS sequence"/>
</dbReference>
<evidence type="ECO:0000313" key="4">
    <source>
        <dbReference type="EMBL" id="OCK80556.1"/>
    </source>
</evidence>
<dbReference type="SMART" id="SM00248">
    <property type="entry name" value="ANK"/>
    <property type="match status" value="3"/>
</dbReference>
<proteinExistence type="predicted"/>
<evidence type="ECO:0000256" key="1">
    <source>
        <dbReference type="ARBA" id="ARBA00022737"/>
    </source>
</evidence>
<keyword evidence="5" id="KW-1185">Reference proteome</keyword>
<dbReference type="PANTHER" id="PTHR24201">
    <property type="entry name" value="ANK_REP_REGION DOMAIN-CONTAINING PROTEIN"/>
    <property type="match status" value="1"/>
</dbReference>
<accession>A0A8E2EAR9</accession>
<feature type="repeat" description="ANK" evidence="3">
    <location>
        <begin position="84"/>
        <end position="120"/>
    </location>
</feature>
<dbReference type="Gene3D" id="1.25.40.20">
    <property type="entry name" value="Ankyrin repeat-containing domain"/>
    <property type="match status" value="1"/>
</dbReference>
<organism evidence="4 5">
    <name type="scientific">Lepidopterella palustris CBS 459.81</name>
    <dbReference type="NCBI Taxonomy" id="1314670"/>
    <lineage>
        <taxon>Eukaryota</taxon>
        <taxon>Fungi</taxon>
        <taxon>Dikarya</taxon>
        <taxon>Ascomycota</taxon>
        <taxon>Pezizomycotina</taxon>
        <taxon>Dothideomycetes</taxon>
        <taxon>Pleosporomycetidae</taxon>
        <taxon>Mytilinidiales</taxon>
        <taxon>Argynnaceae</taxon>
        <taxon>Lepidopterella</taxon>
    </lineage>
</organism>
<dbReference type="Pfam" id="PF00023">
    <property type="entry name" value="Ank"/>
    <property type="match status" value="1"/>
</dbReference>
<dbReference type="Pfam" id="PF12796">
    <property type="entry name" value="Ank_2"/>
    <property type="match status" value="1"/>
</dbReference>
<reference evidence="4 5" key="1">
    <citation type="journal article" date="2016" name="Nat. Commun.">
        <title>Ectomycorrhizal ecology is imprinted in the genome of the dominant symbiotic fungus Cenococcum geophilum.</title>
        <authorList>
            <consortium name="DOE Joint Genome Institute"/>
            <person name="Peter M."/>
            <person name="Kohler A."/>
            <person name="Ohm R.A."/>
            <person name="Kuo A."/>
            <person name="Krutzmann J."/>
            <person name="Morin E."/>
            <person name="Arend M."/>
            <person name="Barry K.W."/>
            <person name="Binder M."/>
            <person name="Choi C."/>
            <person name="Clum A."/>
            <person name="Copeland A."/>
            <person name="Grisel N."/>
            <person name="Haridas S."/>
            <person name="Kipfer T."/>
            <person name="LaButti K."/>
            <person name="Lindquist E."/>
            <person name="Lipzen A."/>
            <person name="Maire R."/>
            <person name="Meier B."/>
            <person name="Mihaltcheva S."/>
            <person name="Molinier V."/>
            <person name="Murat C."/>
            <person name="Poggeler S."/>
            <person name="Quandt C.A."/>
            <person name="Sperisen C."/>
            <person name="Tritt A."/>
            <person name="Tisserant E."/>
            <person name="Crous P.W."/>
            <person name="Henrissat B."/>
            <person name="Nehls U."/>
            <person name="Egli S."/>
            <person name="Spatafora J.W."/>
            <person name="Grigoriev I.V."/>
            <person name="Martin F.M."/>
        </authorList>
    </citation>
    <scope>NUCLEOTIDE SEQUENCE [LARGE SCALE GENOMIC DNA]</scope>
    <source>
        <strain evidence="4 5">CBS 459.81</strain>
    </source>
</reference>
<dbReference type="OrthoDB" id="3660009at2759"/>
<dbReference type="PRINTS" id="PR01415">
    <property type="entry name" value="ANKYRIN"/>
</dbReference>
<feature type="repeat" description="ANK" evidence="3">
    <location>
        <begin position="18"/>
        <end position="50"/>
    </location>
</feature>
<dbReference type="AlphaFoldDB" id="A0A8E2EAR9"/>
<dbReference type="PROSITE" id="PS50297">
    <property type="entry name" value="ANK_REP_REGION"/>
    <property type="match status" value="3"/>
</dbReference>
<dbReference type="InterPro" id="IPR036770">
    <property type="entry name" value="Ankyrin_rpt-contain_sf"/>
</dbReference>
<dbReference type="InterPro" id="IPR050776">
    <property type="entry name" value="Ank_Repeat/CDKN_Inhibitor"/>
</dbReference>
<name>A0A8E2EAR9_9PEZI</name>
<sequence length="153" mass="16826">MVELLLRYGVSPDSCDERRQTPLHGAAWVGNDEAVSILHKAGADIDWADELGRTPLMKAAYCCRERAVETLLDCGAEVNAQDEVGLTALHLALRTGYIFQDFSCIRILLSKGASIRAVDCSGMSPWDVANELGEPEIIRLVESARDQRLVPQE</sequence>
<dbReference type="SUPFAM" id="SSF48403">
    <property type="entry name" value="Ankyrin repeat"/>
    <property type="match status" value="1"/>
</dbReference>
<evidence type="ECO:0000313" key="5">
    <source>
        <dbReference type="Proteomes" id="UP000250266"/>
    </source>
</evidence>
<keyword evidence="2 3" id="KW-0040">ANK repeat</keyword>
<evidence type="ECO:0000256" key="2">
    <source>
        <dbReference type="ARBA" id="ARBA00023043"/>
    </source>
</evidence>
<dbReference type="EMBL" id="KV744955">
    <property type="protein sequence ID" value="OCK80556.1"/>
    <property type="molecule type" value="Genomic_DNA"/>
</dbReference>
<protein>
    <submittedName>
        <fullName evidence="4">Structural determinants For improved thermal stability of designed ankyrin repeat protein with A redesigned C capping module</fullName>
    </submittedName>
</protein>
<dbReference type="PROSITE" id="PS50088">
    <property type="entry name" value="ANK_REPEAT"/>
    <property type="match status" value="3"/>
</dbReference>
<dbReference type="InterPro" id="IPR002110">
    <property type="entry name" value="Ankyrin_rpt"/>
</dbReference>
<gene>
    <name evidence="4" type="ORF">K432DRAFT_297449</name>
</gene>